<dbReference type="Pfam" id="PF14223">
    <property type="entry name" value="Retrotran_gag_2"/>
    <property type="match status" value="2"/>
</dbReference>
<evidence type="ECO:0000313" key="3">
    <source>
        <dbReference type="Proteomes" id="UP001374535"/>
    </source>
</evidence>
<name>A0AAQ3RLT6_VIGMU</name>
<keyword evidence="3" id="KW-1185">Reference proteome</keyword>
<dbReference type="AlphaFoldDB" id="A0AAQ3RLT6"/>
<evidence type="ECO:0000256" key="1">
    <source>
        <dbReference type="ARBA" id="ARBA00006974"/>
    </source>
</evidence>
<protein>
    <submittedName>
        <fullName evidence="2">Uncharacterized protein</fullName>
    </submittedName>
</protein>
<dbReference type="EMBL" id="CP144692">
    <property type="protein sequence ID" value="WVY96430.1"/>
    <property type="molecule type" value="Genomic_DNA"/>
</dbReference>
<reference evidence="2 3" key="1">
    <citation type="journal article" date="2023" name="Life. Sci Alliance">
        <title>Evolutionary insights into 3D genome organization and epigenetic landscape of Vigna mungo.</title>
        <authorList>
            <person name="Junaid A."/>
            <person name="Singh B."/>
            <person name="Bhatia S."/>
        </authorList>
    </citation>
    <scope>NUCLEOTIDE SEQUENCE [LARGE SCALE GENOMIC DNA]</scope>
    <source>
        <strain evidence="2">Urdbean</strain>
    </source>
</reference>
<dbReference type="InterPro" id="IPR003676">
    <property type="entry name" value="SAUR_fam"/>
</dbReference>
<gene>
    <name evidence="2" type="ORF">V8G54_028581</name>
</gene>
<dbReference type="Proteomes" id="UP001374535">
    <property type="component" value="Chromosome 9"/>
</dbReference>
<organism evidence="2 3">
    <name type="scientific">Vigna mungo</name>
    <name type="common">Black gram</name>
    <name type="synonym">Phaseolus mungo</name>
    <dbReference type="NCBI Taxonomy" id="3915"/>
    <lineage>
        <taxon>Eukaryota</taxon>
        <taxon>Viridiplantae</taxon>
        <taxon>Streptophyta</taxon>
        <taxon>Embryophyta</taxon>
        <taxon>Tracheophyta</taxon>
        <taxon>Spermatophyta</taxon>
        <taxon>Magnoliopsida</taxon>
        <taxon>eudicotyledons</taxon>
        <taxon>Gunneridae</taxon>
        <taxon>Pentapetalae</taxon>
        <taxon>rosids</taxon>
        <taxon>fabids</taxon>
        <taxon>Fabales</taxon>
        <taxon>Fabaceae</taxon>
        <taxon>Papilionoideae</taxon>
        <taxon>50 kb inversion clade</taxon>
        <taxon>NPAAA clade</taxon>
        <taxon>indigoferoid/millettioid clade</taxon>
        <taxon>Phaseoleae</taxon>
        <taxon>Vigna</taxon>
    </lineage>
</organism>
<dbReference type="GO" id="GO:0009733">
    <property type="term" value="P:response to auxin"/>
    <property type="evidence" value="ECO:0007669"/>
    <property type="project" value="InterPro"/>
</dbReference>
<dbReference type="Pfam" id="PF02519">
    <property type="entry name" value="Auxin_inducible"/>
    <property type="match status" value="1"/>
</dbReference>
<comment type="similarity">
    <text evidence="1">Belongs to the ARG7 family.</text>
</comment>
<evidence type="ECO:0000313" key="2">
    <source>
        <dbReference type="EMBL" id="WVY96430.1"/>
    </source>
</evidence>
<sequence length="593" mass="68029">MANLANNDVWDVIENAHQEPVDNEEQTIFQIVAFRKIRDITRVETMTNQLDRNGKSPPSSRVVGKIFRSLTVDFESIVCAIEEFIDLLMLSIEEVIGSLETHKQWRRKKWEPLDQVLQSKVTYKLQTLHIHIFQFRYRLYQVCPVEESNRYFAELGHPWDDHIQTLPQLDSTSLGIEVGSSVIQESQTTARYPFGASNTFEDASFLADKVFLIPGKRKPIVVLTVRDMRLDEWDQIINKLYGVVFELLCVSRRERCIVFSMLQLLRATLASTEVVARSVSSRIQCLSPLFQSYLNPQHLQGSFSSSKATRKGVEVPKGYLAVYVGVNMRRFVIPISYLNQPSFQHLLSQAEEEFGYDHPTGGLTIPCNEDDFLNLTSRLYELLAGEMTNLANNVSLSQLTKKVNHDNCSLQMKALLGSLKVKTTMYVLYRAADKFGFEKIANATSSKEAWKILEKEYKEDDRVKQHENEGDIGCSRDITRVETVTNQLDRNGKLSPCSRVVQKIFKSLTNDFESIVCAIEEFNDLLMLSIEEVIRSLEVHKQWRRKKWEPLDQILQAKQTPQVMELSPAALLNSRTSSFYLVHQFFQKCGLGT</sequence>
<dbReference type="PANTHER" id="PTHR31929">
    <property type="entry name" value="SAUR-LIKE AUXIN-RESPONSIVE PROTEIN FAMILY-RELATED"/>
    <property type="match status" value="1"/>
</dbReference>
<accession>A0AAQ3RLT6</accession>
<proteinExistence type="inferred from homology"/>